<protein>
    <recommendedName>
        <fullName evidence="2">histidine kinase</fullName>
        <ecNumber evidence="2">2.7.13.3</ecNumber>
    </recommendedName>
</protein>
<dbReference type="Proteomes" id="UP000598971">
    <property type="component" value="Unassembled WGS sequence"/>
</dbReference>
<evidence type="ECO:0000256" key="2">
    <source>
        <dbReference type="ARBA" id="ARBA00012438"/>
    </source>
</evidence>
<proteinExistence type="predicted"/>
<keyword evidence="5" id="KW-0418">Kinase</keyword>
<dbReference type="EMBL" id="WHPF01000004">
    <property type="protein sequence ID" value="NNV54970.1"/>
    <property type="molecule type" value="Genomic_DNA"/>
</dbReference>
<accession>A0A8J8FC18</accession>
<comment type="catalytic activity">
    <reaction evidence="1">
        <text>ATP + protein L-histidine = ADP + protein N-phospho-L-histidine.</text>
        <dbReference type="EC" id="2.7.13.3"/>
    </reaction>
</comment>
<dbReference type="Pfam" id="PF08447">
    <property type="entry name" value="PAS_3"/>
    <property type="match status" value="1"/>
</dbReference>
<dbReference type="InterPro" id="IPR036097">
    <property type="entry name" value="HisK_dim/P_sf"/>
</dbReference>
<reference evidence="10" key="1">
    <citation type="submission" date="2019-10" db="EMBL/GenBank/DDBJ databases">
        <title>Draft genome sequence of Panacibacter sp. KCS-6.</title>
        <authorList>
            <person name="Yim K.J."/>
        </authorList>
    </citation>
    <scope>NUCLEOTIDE SEQUENCE</scope>
    <source>
        <strain evidence="10">KCS-6</strain>
    </source>
</reference>
<dbReference type="InterPro" id="IPR001789">
    <property type="entry name" value="Sig_transdc_resp-reg_receiver"/>
</dbReference>
<keyword evidence="11" id="KW-1185">Reference proteome</keyword>
<feature type="domain" description="Histidine kinase" evidence="7">
    <location>
        <begin position="287"/>
        <end position="501"/>
    </location>
</feature>
<dbReference type="Gene3D" id="3.40.50.2300">
    <property type="match status" value="1"/>
</dbReference>
<evidence type="ECO:0000256" key="1">
    <source>
        <dbReference type="ARBA" id="ARBA00000085"/>
    </source>
</evidence>
<evidence type="ECO:0000256" key="5">
    <source>
        <dbReference type="ARBA" id="ARBA00022777"/>
    </source>
</evidence>
<dbReference type="InterPro" id="IPR011006">
    <property type="entry name" value="CheY-like_superfamily"/>
</dbReference>
<feature type="modified residue" description="4-aspartylphosphate" evidence="6">
    <location>
        <position position="61"/>
    </location>
</feature>
<evidence type="ECO:0000256" key="6">
    <source>
        <dbReference type="PROSITE-ProRule" id="PRU00169"/>
    </source>
</evidence>
<evidence type="ECO:0000259" key="9">
    <source>
        <dbReference type="PROSITE" id="PS50113"/>
    </source>
</evidence>
<dbReference type="CDD" id="cd00156">
    <property type="entry name" value="REC"/>
    <property type="match status" value="1"/>
</dbReference>
<dbReference type="RefSeq" id="WP_171606902.1">
    <property type="nucleotide sequence ID" value="NZ_WHPF01000004.1"/>
</dbReference>
<dbReference type="PRINTS" id="PR00344">
    <property type="entry name" value="BCTRLSENSOR"/>
</dbReference>
<dbReference type="InterPro" id="IPR000014">
    <property type="entry name" value="PAS"/>
</dbReference>
<dbReference type="Gene3D" id="1.10.287.130">
    <property type="match status" value="1"/>
</dbReference>
<organism evidence="10 11">
    <name type="scientific">Limnovirga soli</name>
    <dbReference type="NCBI Taxonomy" id="2656915"/>
    <lineage>
        <taxon>Bacteria</taxon>
        <taxon>Pseudomonadati</taxon>
        <taxon>Bacteroidota</taxon>
        <taxon>Chitinophagia</taxon>
        <taxon>Chitinophagales</taxon>
        <taxon>Chitinophagaceae</taxon>
        <taxon>Limnovirga</taxon>
    </lineage>
</organism>
<name>A0A8J8FC18_9BACT</name>
<dbReference type="PROSITE" id="PS50109">
    <property type="entry name" value="HIS_KIN"/>
    <property type="match status" value="1"/>
</dbReference>
<evidence type="ECO:0000256" key="4">
    <source>
        <dbReference type="ARBA" id="ARBA00022679"/>
    </source>
</evidence>
<dbReference type="Pfam" id="PF02518">
    <property type="entry name" value="HATPase_c"/>
    <property type="match status" value="1"/>
</dbReference>
<dbReference type="Gene3D" id="3.30.565.10">
    <property type="entry name" value="Histidine kinase-like ATPase, C-terminal domain"/>
    <property type="match status" value="1"/>
</dbReference>
<gene>
    <name evidence="10" type="ORF">GD597_05820</name>
</gene>
<dbReference type="InterPro" id="IPR036890">
    <property type="entry name" value="HATPase_C_sf"/>
</dbReference>
<keyword evidence="4" id="KW-0808">Transferase</keyword>
<dbReference type="Pfam" id="PF00072">
    <property type="entry name" value="Response_reg"/>
    <property type="match status" value="1"/>
</dbReference>
<dbReference type="InterPro" id="IPR052162">
    <property type="entry name" value="Sensor_kinase/Photoreceptor"/>
</dbReference>
<dbReference type="GO" id="GO:0000155">
    <property type="term" value="F:phosphorelay sensor kinase activity"/>
    <property type="evidence" value="ECO:0007669"/>
    <property type="project" value="InterPro"/>
</dbReference>
<dbReference type="InterPro" id="IPR035965">
    <property type="entry name" value="PAS-like_dom_sf"/>
</dbReference>
<dbReference type="SUPFAM" id="SSF55874">
    <property type="entry name" value="ATPase domain of HSP90 chaperone/DNA topoisomerase II/histidine kinase"/>
    <property type="match status" value="1"/>
</dbReference>
<dbReference type="CDD" id="cd00130">
    <property type="entry name" value="PAS"/>
    <property type="match status" value="1"/>
</dbReference>
<dbReference type="SUPFAM" id="SSF52172">
    <property type="entry name" value="CheY-like"/>
    <property type="match status" value="1"/>
</dbReference>
<dbReference type="InterPro" id="IPR003594">
    <property type="entry name" value="HATPase_dom"/>
</dbReference>
<feature type="domain" description="PAC" evidence="9">
    <location>
        <begin position="217"/>
        <end position="269"/>
    </location>
</feature>
<dbReference type="PROSITE" id="PS50110">
    <property type="entry name" value="RESPONSE_REGULATORY"/>
    <property type="match status" value="1"/>
</dbReference>
<dbReference type="SUPFAM" id="SSF47384">
    <property type="entry name" value="Homodimeric domain of signal transducing histidine kinase"/>
    <property type="match status" value="1"/>
</dbReference>
<dbReference type="InterPro" id="IPR003661">
    <property type="entry name" value="HisK_dim/P_dom"/>
</dbReference>
<comment type="caution">
    <text evidence="10">The sequence shown here is derived from an EMBL/GenBank/DDBJ whole genome shotgun (WGS) entry which is preliminary data.</text>
</comment>
<dbReference type="InterPro" id="IPR001610">
    <property type="entry name" value="PAC"/>
</dbReference>
<dbReference type="InterPro" id="IPR013655">
    <property type="entry name" value="PAS_fold_3"/>
</dbReference>
<dbReference type="InterPro" id="IPR005467">
    <property type="entry name" value="His_kinase_dom"/>
</dbReference>
<evidence type="ECO:0000256" key="3">
    <source>
        <dbReference type="ARBA" id="ARBA00022553"/>
    </source>
</evidence>
<dbReference type="SUPFAM" id="SSF55785">
    <property type="entry name" value="PYP-like sensor domain (PAS domain)"/>
    <property type="match status" value="1"/>
</dbReference>
<keyword evidence="3 6" id="KW-0597">Phosphoprotein</keyword>
<dbReference type="SMART" id="SM00086">
    <property type="entry name" value="PAC"/>
    <property type="match status" value="1"/>
</dbReference>
<feature type="domain" description="Response regulatory" evidence="8">
    <location>
        <begin position="9"/>
        <end position="126"/>
    </location>
</feature>
<dbReference type="InterPro" id="IPR004358">
    <property type="entry name" value="Sig_transdc_His_kin-like_C"/>
</dbReference>
<dbReference type="PANTHER" id="PTHR43304:SF1">
    <property type="entry name" value="PAC DOMAIN-CONTAINING PROTEIN"/>
    <property type="match status" value="1"/>
</dbReference>
<sequence length="501" mass="58143">MLTIDENINILIVEDNPGDLLYIKTILSKTEIVCCIHSVENLADAIHYLEKDKSISLIFLDLFLPDSSGLETFNAINKVAEDLPIIVLTGYSDKRVAYKTIKNGAQDYLEKGEFDKKILYKTIQYSIERKRNLVKIKEMNERYTLATKATQDMVWDYDLEKKLFYRSEEGWKKLMGEDDILCSDNPFEWAESIHPEDIGKVYKNLLKVLNDGKKTEYAEEFRVKRGDGVYIHVQNKAYILRDKEGKALRLIGATRDITERKKSEKEKNLLIEELTQSNKDLQEFAYIISHNVRAPLSNILGFEELIALQQIPDPTLNMLFENVVHSSKQLNDTLQDLMNILLIRKKENVKVELLNFKLLFENVKLSLRNMIEEADMIFDENFNEVQWVYFNQTYLENIMYNLLSNSIKYKSTDRQLKVEVKTTKTDNHTILYYADNGSGIDLKRYKEKVFGLHQRFHKNSVGKGLGLYTVKSQVKALGGTVEIDSAIDMGTQYKILFKNLN</sequence>
<dbReference type="SMART" id="SM00387">
    <property type="entry name" value="HATPase_c"/>
    <property type="match status" value="1"/>
</dbReference>
<dbReference type="Gene3D" id="3.30.450.20">
    <property type="entry name" value="PAS domain"/>
    <property type="match status" value="1"/>
</dbReference>
<evidence type="ECO:0000313" key="11">
    <source>
        <dbReference type="Proteomes" id="UP000598971"/>
    </source>
</evidence>
<dbReference type="AlphaFoldDB" id="A0A8J8FC18"/>
<evidence type="ECO:0000259" key="7">
    <source>
        <dbReference type="PROSITE" id="PS50109"/>
    </source>
</evidence>
<dbReference type="EC" id="2.7.13.3" evidence="2"/>
<evidence type="ECO:0000259" key="8">
    <source>
        <dbReference type="PROSITE" id="PS50110"/>
    </source>
</evidence>
<dbReference type="InterPro" id="IPR000700">
    <property type="entry name" value="PAS-assoc_C"/>
</dbReference>
<dbReference type="CDD" id="cd00082">
    <property type="entry name" value="HisKA"/>
    <property type="match status" value="1"/>
</dbReference>
<dbReference type="PANTHER" id="PTHR43304">
    <property type="entry name" value="PHYTOCHROME-LIKE PROTEIN CPH1"/>
    <property type="match status" value="1"/>
</dbReference>
<evidence type="ECO:0000313" key="10">
    <source>
        <dbReference type="EMBL" id="NNV54970.1"/>
    </source>
</evidence>
<dbReference type="NCBIfam" id="TIGR00229">
    <property type="entry name" value="sensory_box"/>
    <property type="match status" value="1"/>
</dbReference>
<dbReference type="PROSITE" id="PS50113">
    <property type="entry name" value="PAC"/>
    <property type="match status" value="1"/>
</dbReference>
<dbReference type="SMART" id="SM00448">
    <property type="entry name" value="REC"/>
    <property type="match status" value="1"/>
</dbReference>